<dbReference type="AlphaFoldDB" id="W7XIT7"/>
<dbReference type="InParanoid" id="W7XIT7"/>
<feature type="transmembrane region" description="Helical" evidence="1">
    <location>
        <begin position="262"/>
        <end position="285"/>
    </location>
</feature>
<dbReference type="GeneID" id="24438027"/>
<evidence type="ECO:0000313" key="2">
    <source>
        <dbReference type="EMBL" id="EWS73599.1"/>
    </source>
</evidence>
<organism evidence="2 3">
    <name type="scientific">Tetrahymena thermophila (strain SB210)</name>
    <dbReference type="NCBI Taxonomy" id="312017"/>
    <lineage>
        <taxon>Eukaryota</taxon>
        <taxon>Sar</taxon>
        <taxon>Alveolata</taxon>
        <taxon>Ciliophora</taxon>
        <taxon>Intramacronucleata</taxon>
        <taxon>Oligohymenophorea</taxon>
        <taxon>Hymenostomatida</taxon>
        <taxon>Tetrahymenina</taxon>
        <taxon>Tetrahymenidae</taxon>
        <taxon>Tetrahymena</taxon>
    </lineage>
</organism>
<dbReference type="RefSeq" id="XP_012653829.1">
    <property type="nucleotide sequence ID" value="XM_012798375.1"/>
</dbReference>
<accession>W7XIT7</accession>
<proteinExistence type="predicted"/>
<sequence>MFTPFSKLQAIIIQIKFIVETYNSCQRENLQQIKLLIQSHHLLTHSITHFFTKLTQNKIQYCFFKYKQNQFQFINKQTQPTLITQINKLKTINQDLITHQFILHFTIDHQITYISQIIIQLDMLKKLIKIIIKILLQKANKFNRQIAFLLKILFQNLVCFKQQNKLKDIINCKNIKPKKLFAEQYKIRHYFSVAIQLYINQSIKKATRRIRSIRLQQFNVSFKYLQIYFQQINKHITDQLKINKIITNKQTNQKLASRYEKIVVIIYPQFLLCIYSIQLLILYVINHINKVLNYQSKPNYLPKMLVCILLTNRITKQINNQLTNQIKLINTSLFTN</sequence>
<keyword evidence="1" id="KW-0472">Membrane</keyword>
<reference evidence="3" key="1">
    <citation type="journal article" date="2006" name="PLoS Biol.">
        <title>Macronuclear genome sequence of the ciliate Tetrahymena thermophila, a model eukaryote.</title>
        <authorList>
            <person name="Eisen J.A."/>
            <person name="Coyne R.S."/>
            <person name="Wu M."/>
            <person name="Wu D."/>
            <person name="Thiagarajan M."/>
            <person name="Wortman J.R."/>
            <person name="Badger J.H."/>
            <person name="Ren Q."/>
            <person name="Amedeo P."/>
            <person name="Jones K.M."/>
            <person name="Tallon L.J."/>
            <person name="Delcher A.L."/>
            <person name="Salzberg S.L."/>
            <person name="Silva J.C."/>
            <person name="Haas B.J."/>
            <person name="Majoros W.H."/>
            <person name="Farzad M."/>
            <person name="Carlton J.M."/>
            <person name="Smith R.K. Jr."/>
            <person name="Garg J."/>
            <person name="Pearlman R.E."/>
            <person name="Karrer K.M."/>
            <person name="Sun L."/>
            <person name="Manning G."/>
            <person name="Elde N.C."/>
            <person name="Turkewitz A.P."/>
            <person name="Asai D.J."/>
            <person name="Wilkes D.E."/>
            <person name="Wang Y."/>
            <person name="Cai H."/>
            <person name="Collins K."/>
            <person name="Stewart B.A."/>
            <person name="Lee S.R."/>
            <person name="Wilamowska K."/>
            <person name="Weinberg Z."/>
            <person name="Ruzzo W.L."/>
            <person name="Wloga D."/>
            <person name="Gaertig J."/>
            <person name="Frankel J."/>
            <person name="Tsao C.-C."/>
            <person name="Gorovsky M.A."/>
            <person name="Keeling P.J."/>
            <person name="Waller R.F."/>
            <person name="Patron N.J."/>
            <person name="Cherry J.M."/>
            <person name="Stover N.A."/>
            <person name="Krieger C.J."/>
            <person name="del Toro C."/>
            <person name="Ryder H.F."/>
            <person name="Williamson S.C."/>
            <person name="Barbeau R.A."/>
            <person name="Hamilton E.P."/>
            <person name="Orias E."/>
        </authorList>
    </citation>
    <scope>NUCLEOTIDE SEQUENCE [LARGE SCALE GENOMIC DNA]</scope>
    <source>
        <strain evidence="3">SB210</strain>
    </source>
</reference>
<keyword evidence="3" id="KW-1185">Reference proteome</keyword>
<dbReference type="Proteomes" id="UP000009168">
    <property type="component" value="Unassembled WGS sequence"/>
</dbReference>
<gene>
    <name evidence="2" type="ORF">TTHERM_000250899</name>
</gene>
<dbReference type="KEGG" id="tet:TTHERM_000250899"/>
<name>W7XIT7_TETTS</name>
<keyword evidence="1" id="KW-1133">Transmembrane helix</keyword>
<protein>
    <submittedName>
        <fullName evidence="2">Transmembrane protein, putative</fullName>
    </submittedName>
</protein>
<evidence type="ECO:0000313" key="3">
    <source>
        <dbReference type="Proteomes" id="UP000009168"/>
    </source>
</evidence>
<evidence type="ECO:0000256" key="1">
    <source>
        <dbReference type="SAM" id="Phobius"/>
    </source>
</evidence>
<keyword evidence="1 2" id="KW-0812">Transmembrane</keyword>
<dbReference type="EMBL" id="GG662647">
    <property type="protein sequence ID" value="EWS73599.1"/>
    <property type="molecule type" value="Genomic_DNA"/>
</dbReference>